<proteinExistence type="predicted"/>
<accession>A0ABD1YD48</accession>
<comment type="caution">
    <text evidence="1">The sequence shown here is derived from an EMBL/GenBank/DDBJ whole genome shotgun (WGS) entry which is preliminary data.</text>
</comment>
<evidence type="ECO:0000313" key="2">
    <source>
        <dbReference type="Proteomes" id="UP001605036"/>
    </source>
</evidence>
<keyword evidence="2" id="KW-1185">Reference proteome</keyword>
<dbReference type="AlphaFoldDB" id="A0ABD1YD48"/>
<gene>
    <name evidence="1" type="ORF">R1flu_013400</name>
</gene>
<dbReference type="EMBL" id="JBHFFA010000004">
    <property type="protein sequence ID" value="KAL2628714.1"/>
    <property type="molecule type" value="Genomic_DNA"/>
</dbReference>
<organism evidence="1 2">
    <name type="scientific">Riccia fluitans</name>
    <dbReference type="NCBI Taxonomy" id="41844"/>
    <lineage>
        <taxon>Eukaryota</taxon>
        <taxon>Viridiplantae</taxon>
        <taxon>Streptophyta</taxon>
        <taxon>Embryophyta</taxon>
        <taxon>Marchantiophyta</taxon>
        <taxon>Marchantiopsida</taxon>
        <taxon>Marchantiidae</taxon>
        <taxon>Marchantiales</taxon>
        <taxon>Ricciaceae</taxon>
        <taxon>Riccia</taxon>
    </lineage>
</organism>
<sequence>MRRMLKRMKDLRRVQDALAKEDVRPPFYKYKDLKAATNDFSNENELGKGELSVLFIRLISRMVASLQ</sequence>
<dbReference type="Proteomes" id="UP001605036">
    <property type="component" value="Unassembled WGS sequence"/>
</dbReference>
<evidence type="ECO:0000313" key="1">
    <source>
        <dbReference type="EMBL" id="KAL2628714.1"/>
    </source>
</evidence>
<protein>
    <submittedName>
        <fullName evidence="1">Uncharacterized protein</fullName>
    </submittedName>
</protein>
<name>A0ABD1YD48_9MARC</name>
<reference evidence="1 2" key="1">
    <citation type="submission" date="2024-09" db="EMBL/GenBank/DDBJ databases">
        <title>Chromosome-scale assembly of Riccia fluitans.</title>
        <authorList>
            <person name="Paukszto L."/>
            <person name="Sawicki J."/>
            <person name="Karawczyk K."/>
            <person name="Piernik-Szablinska J."/>
            <person name="Szczecinska M."/>
            <person name="Mazdziarz M."/>
        </authorList>
    </citation>
    <scope>NUCLEOTIDE SEQUENCE [LARGE SCALE GENOMIC DNA]</scope>
    <source>
        <strain evidence="1">Rf_01</strain>
        <tissue evidence="1">Aerial parts of the thallus</tissue>
    </source>
</reference>